<keyword evidence="1" id="KW-0732">Signal</keyword>
<evidence type="ECO:0008006" key="4">
    <source>
        <dbReference type="Google" id="ProtNLM"/>
    </source>
</evidence>
<dbReference type="EMBL" id="LWDL01000020">
    <property type="protein sequence ID" value="OQW51269.1"/>
    <property type="molecule type" value="Genomic_DNA"/>
</dbReference>
<comment type="caution">
    <text evidence="2">The sequence shown here is derived from an EMBL/GenBank/DDBJ whole genome shotgun (WGS) entry which is preliminary data.</text>
</comment>
<sequence>MSIRSGLLAMIFAVFSGIVMARHASASDGQIVWFWENGRTFGWSIVPDSQYGNRPPPPVTSKMSVTERCGRLVGRQMLRDRPGRVNSTQLEDACVRNGGQL</sequence>
<name>A0A1W9HV12_9HYPH</name>
<feature type="chain" id="PRO_5012145311" description="DUF4124 domain-containing protein" evidence="1">
    <location>
        <begin position="22"/>
        <end position="101"/>
    </location>
</feature>
<evidence type="ECO:0000313" key="3">
    <source>
        <dbReference type="Proteomes" id="UP000192872"/>
    </source>
</evidence>
<protein>
    <recommendedName>
        <fullName evidence="4">DUF4124 domain-containing protein</fullName>
    </recommendedName>
</protein>
<feature type="signal peptide" evidence="1">
    <location>
        <begin position="1"/>
        <end position="21"/>
    </location>
</feature>
<proteinExistence type="predicted"/>
<accession>A0A1W9HV12</accession>
<dbReference type="STRING" id="1827387.A4S15_11850"/>
<evidence type="ECO:0000313" key="2">
    <source>
        <dbReference type="EMBL" id="OQW51269.1"/>
    </source>
</evidence>
<evidence type="ECO:0000256" key="1">
    <source>
        <dbReference type="SAM" id="SignalP"/>
    </source>
</evidence>
<dbReference type="Proteomes" id="UP000192872">
    <property type="component" value="Unassembled WGS sequence"/>
</dbReference>
<organism evidence="2 3">
    <name type="scientific">Candidatus Raskinella chloraquaticus</name>
    <dbReference type="NCBI Taxonomy" id="1951219"/>
    <lineage>
        <taxon>Bacteria</taxon>
        <taxon>Pseudomonadati</taxon>
        <taxon>Pseudomonadota</taxon>
        <taxon>Alphaproteobacteria</taxon>
        <taxon>Hyphomicrobiales</taxon>
        <taxon>Phreatobacteraceae</taxon>
        <taxon>Candidatus Raskinella</taxon>
    </lineage>
</organism>
<dbReference type="AlphaFoldDB" id="A0A1W9HV12"/>
<gene>
    <name evidence="2" type="ORF">A4S15_11850</name>
</gene>
<reference evidence="2 3" key="1">
    <citation type="journal article" date="2017" name="Water Res.">
        <title>Comammox in drinking water systems.</title>
        <authorList>
            <person name="Wang Y."/>
            <person name="Ma L."/>
            <person name="Mao Y."/>
            <person name="Jiang X."/>
            <person name="Xia Y."/>
            <person name="Yu K."/>
            <person name="Li B."/>
            <person name="Zhang T."/>
        </authorList>
    </citation>
    <scope>NUCLEOTIDE SEQUENCE [LARGE SCALE GENOMIC DNA]</scope>
    <source>
        <strain evidence="2">SG_bin8</strain>
    </source>
</reference>